<evidence type="ECO:0000313" key="3">
    <source>
        <dbReference type="EMBL" id="SIQ27968.1"/>
    </source>
</evidence>
<reference evidence="3 4" key="1">
    <citation type="submission" date="2017-01" db="EMBL/GenBank/DDBJ databases">
        <authorList>
            <person name="Varghese N."/>
            <person name="Submissions S."/>
        </authorList>
    </citation>
    <scope>NUCLEOTIDE SEQUENCE [LARGE SCALE GENOMIC DNA]</scope>
    <source>
        <strain evidence="3 4">ATCC 23464</strain>
    </source>
</reference>
<dbReference type="EMBL" id="FTNK01000001">
    <property type="protein sequence ID" value="SIQ27968.1"/>
    <property type="molecule type" value="Genomic_DNA"/>
</dbReference>
<feature type="domain" description="GerMN" evidence="2">
    <location>
        <begin position="114"/>
        <end position="198"/>
    </location>
</feature>
<dbReference type="RefSeq" id="WP_068590410.1">
    <property type="nucleotide sequence ID" value="NZ_FTNK01000001.1"/>
</dbReference>
<dbReference type="Proteomes" id="UP000186666">
    <property type="component" value="Unassembled WGS sequence"/>
</dbReference>
<dbReference type="PROSITE" id="PS51257">
    <property type="entry name" value="PROKAR_LIPOPROTEIN"/>
    <property type="match status" value="1"/>
</dbReference>
<keyword evidence="4" id="KW-1185">Reference proteome</keyword>
<dbReference type="InterPro" id="IPR019606">
    <property type="entry name" value="GerMN"/>
</dbReference>
<organism evidence="3 4">
    <name type="scientific">Paenibacillus macquariensis</name>
    <dbReference type="NCBI Taxonomy" id="948756"/>
    <lineage>
        <taxon>Bacteria</taxon>
        <taxon>Bacillati</taxon>
        <taxon>Bacillota</taxon>
        <taxon>Bacilli</taxon>
        <taxon>Bacillales</taxon>
        <taxon>Paenibacillaceae</taxon>
        <taxon>Paenibacillus</taxon>
    </lineage>
</organism>
<dbReference type="SMART" id="SM00909">
    <property type="entry name" value="Germane"/>
    <property type="match status" value="1"/>
</dbReference>
<feature type="compositionally biased region" description="Basic and acidic residues" evidence="1">
    <location>
        <begin position="57"/>
        <end position="78"/>
    </location>
</feature>
<name>A0ABY1JJ79_9BACL</name>
<dbReference type="Pfam" id="PF10646">
    <property type="entry name" value="Germane"/>
    <property type="match status" value="1"/>
</dbReference>
<sequence>MNKKWWCTGLIALVVVIGTGCGDKPQAGPSNSTNEGQKEVVTVPEKEVPATNASGDKGIESTEDVDKDKGKDKAKEEQVSSKKETISVYYTDPQEMELKQSKLEITFEDDLQKYKAAFKALQSSNNDELIPLWGKVELKSLDMKNGAITMDIHLPDEARLGSGGEMFALESLQKTLFQFDEVKSIELLVDGQQVESLMGHADLEHPMTKN</sequence>
<comment type="caution">
    <text evidence="3">The sequence shown here is derived from an EMBL/GenBank/DDBJ whole genome shotgun (WGS) entry which is preliminary data.</text>
</comment>
<protein>
    <submittedName>
        <fullName evidence="3">Sporulation and spore germination</fullName>
    </submittedName>
</protein>
<accession>A0ABY1JJ79</accession>
<evidence type="ECO:0000259" key="2">
    <source>
        <dbReference type="SMART" id="SM00909"/>
    </source>
</evidence>
<evidence type="ECO:0000313" key="4">
    <source>
        <dbReference type="Proteomes" id="UP000186666"/>
    </source>
</evidence>
<evidence type="ECO:0000256" key="1">
    <source>
        <dbReference type="SAM" id="MobiDB-lite"/>
    </source>
</evidence>
<gene>
    <name evidence="3" type="ORF">SAMN05421578_10118</name>
</gene>
<proteinExistence type="predicted"/>
<feature type="region of interest" description="Disordered" evidence="1">
    <location>
        <begin position="23"/>
        <end position="78"/>
    </location>
</feature>